<evidence type="ECO:0000256" key="2">
    <source>
        <dbReference type="ARBA" id="ARBA00023125"/>
    </source>
</evidence>
<dbReference type="KEGG" id="nib:GU926_05545"/>
<proteinExistence type="predicted"/>
<feature type="domain" description="HTH araC/xylS-type" evidence="4">
    <location>
        <begin position="185"/>
        <end position="283"/>
    </location>
</feature>
<evidence type="ECO:0000256" key="1">
    <source>
        <dbReference type="ARBA" id="ARBA00023015"/>
    </source>
</evidence>
<accession>A0A6P1NYA2</accession>
<dbReference type="Proteomes" id="UP000464214">
    <property type="component" value="Chromosome"/>
</dbReference>
<dbReference type="PANTHER" id="PTHR43280:SF32">
    <property type="entry name" value="TRANSCRIPTIONAL REGULATORY PROTEIN"/>
    <property type="match status" value="1"/>
</dbReference>
<dbReference type="PANTHER" id="PTHR43280">
    <property type="entry name" value="ARAC-FAMILY TRANSCRIPTIONAL REGULATOR"/>
    <property type="match status" value="1"/>
</dbReference>
<dbReference type="RefSeq" id="WP_160689810.1">
    <property type="nucleotide sequence ID" value="NZ_CP047897.1"/>
</dbReference>
<dbReference type="SUPFAM" id="SSF51215">
    <property type="entry name" value="Regulatory protein AraC"/>
    <property type="match status" value="1"/>
</dbReference>
<dbReference type="InterPro" id="IPR009057">
    <property type="entry name" value="Homeodomain-like_sf"/>
</dbReference>
<evidence type="ECO:0000259" key="4">
    <source>
        <dbReference type="PROSITE" id="PS01124"/>
    </source>
</evidence>
<keyword evidence="1" id="KW-0805">Transcription regulation</keyword>
<keyword evidence="2" id="KW-0238">DNA-binding</keyword>
<dbReference type="Pfam" id="PF12833">
    <property type="entry name" value="HTH_18"/>
    <property type="match status" value="1"/>
</dbReference>
<dbReference type="EMBL" id="CP047897">
    <property type="protein sequence ID" value="QHL86928.1"/>
    <property type="molecule type" value="Genomic_DNA"/>
</dbReference>
<gene>
    <name evidence="5" type="ORF">GU926_05545</name>
</gene>
<evidence type="ECO:0000256" key="3">
    <source>
        <dbReference type="ARBA" id="ARBA00023163"/>
    </source>
</evidence>
<dbReference type="Gene3D" id="1.10.10.60">
    <property type="entry name" value="Homeodomain-like"/>
    <property type="match status" value="1"/>
</dbReference>
<dbReference type="SMART" id="SM00342">
    <property type="entry name" value="HTH_ARAC"/>
    <property type="match status" value="1"/>
</dbReference>
<dbReference type="PROSITE" id="PS01124">
    <property type="entry name" value="HTH_ARAC_FAMILY_2"/>
    <property type="match status" value="1"/>
</dbReference>
<evidence type="ECO:0000313" key="6">
    <source>
        <dbReference type="Proteomes" id="UP000464214"/>
    </source>
</evidence>
<dbReference type="InterPro" id="IPR037923">
    <property type="entry name" value="HTH-like"/>
</dbReference>
<sequence length="290" mass="33950">MKTIKFNKTECGVDFLINVINGNEVAEEYLLPSVHNADYFEILFFRKGSGQLFLDNQRIQIEDNTILFVSPFQKKKWSLDLSRLDFTILIFQEDFLNEFFTDKLFTYRLLYFYQHEYPLVLNSTEKQAQSISNILAEVKAELVQPNLDSAHIIRSLIYYLLQRLNRDYAVQNNLPFQVDTSNHAYTFKKLMESHIKEAQRINDYAEMMGISRITLNAAVKKQFNITATELLRQRLLTEIKNELIYSDKSIGEIAYALGYSEPNHLMRFFKSQTGMTTSEFIADYQNIISS</sequence>
<dbReference type="AlphaFoldDB" id="A0A6P1NYA2"/>
<dbReference type="GO" id="GO:0003700">
    <property type="term" value="F:DNA-binding transcription factor activity"/>
    <property type="evidence" value="ECO:0007669"/>
    <property type="project" value="InterPro"/>
</dbReference>
<reference evidence="5 6" key="1">
    <citation type="submission" date="2020-01" db="EMBL/GenBank/DDBJ databases">
        <authorList>
            <person name="Kim M."/>
        </authorList>
    </citation>
    <scope>NUCLEOTIDE SEQUENCE [LARGE SCALE GENOMIC DNA]</scope>
    <source>
        <strain evidence="5 6">BT10</strain>
    </source>
</reference>
<keyword evidence="3" id="KW-0804">Transcription</keyword>
<dbReference type="GO" id="GO:0043565">
    <property type="term" value="F:sequence-specific DNA binding"/>
    <property type="evidence" value="ECO:0007669"/>
    <property type="project" value="InterPro"/>
</dbReference>
<dbReference type="InterPro" id="IPR018060">
    <property type="entry name" value="HTH_AraC"/>
</dbReference>
<organism evidence="5 6">
    <name type="scientific">Nibribacter ruber</name>
    <dbReference type="NCBI Taxonomy" id="2698458"/>
    <lineage>
        <taxon>Bacteria</taxon>
        <taxon>Pseudomonadati</taxon>
        <taxon>Bacteroidota</taxon>
        <taxon>Cytophagia</taxon>
        <taxon>Cytophagales</taxon>
        <taxon>Hymenobacteraceae</taxon>
        <taxon>Nibribacter</taxon>
    </lineage>
</organism>
<name>A0A6P1NYA2_9BACT</name>
<evidence type="ECO:0000313" key="5">
    <source>
        <dbReference type="EMBL" id="QHL86928.1"/>
    </source>
</evidence>
<protein>
    <submittedName>
        <fullName evidence="5">Helix-turn-helix domain-containing protein</fullName>
    </submittedName>
</protein>
<dbReference type="SUPFAM" id="SSF46689">
    <property type="entry name" value="Homeodomain-like"/>
    <property type="match status" value="1"/>
</dbReference>
<keyword evidence="6" id="KW-1185">Reference proteome</keyword>